<dbReference type="SUPFAM" id="SSF52172">
    <property type="entry name" value="CheY-like"/>
    <property type="match status" value="1"/>
</dbReference>
<feature type="domain" description="Response regulatory" evidence="12">
    <location>
        <begin position="1110"/>
        <end position="1225"/>
    </location>
</feature>
<dbReference type="SMART" id="SM00448">
    <property type="entry name" value="REC"/>
    <property type="match status" value="1"/>
</dbReference>
<feature type="domain" description="Histidine kinase" evidence="11">
    <location>
        <begin position="824"/>
        <end position="1053"/>
    </location>
</feature>
<dbReference type="SUPFAM" id="SSF47384">
    <property type="entry name" value="Homodimeric domain of signal transducing histidine kinase"/>
    <property type="match status" value="1"/>
</dbReference>
<dbReference type="PRINTS" id="PR00344">
    <property type="entry name" value="BCTRLSENSOR"/>
</dbReference>
<keyword evidence="8" id="KW-0175">Coiled coil</keyword>
<dbReference type="Pfam" id="PF07494">
    <property type="entry name" value="Reg_prop"/>
    <property type="match status" value="4"/>
</dbReference>
<sequence>MEGLSSSTCMEIFQDTEGFLWFGTIDGLNKYNGYEFETFRPEPENPYSISSNRINAIVEDNQGFLWIATSNGLSIYDKYSEKFHKVDLGLSTDYETQNSIFINTLLFSEVDNSVWVGTRNGKFHIKKNCEFQFSIPVIECLKINFFNKNRKGLASDINVVGIESYQDEIFFLNQENYLSIYNTGTSKFRNITIPLSNEEWLDHLPKKMLITNEGDFWMGNNLSNLFIWSPKEQSLHEISPAKDNIPIFDIYQDRNGQVWISTDGHGLYLINKQGKLLQHFKSDPGNPFSIANNQPSKVLEDRDGIFWIATYNKGVNKLNPSKSAFGHYFYQSGRKNGLSSKIAQSVLEDSKGRIWIGTDGGGLNLFDEASDSYRHFRNEPNDLNSLSSDKILYLSEANDGGIWVSTWDGGLSYFNPGTEKFKRFTYDPNNSYSIGQNTVWCAVQDSMGRVWLGTQTAGLNVFNPQSEQFYQYTNTSAEENSLISDFVFSLFIDSKDRLFVGTAQGLQYVNLNSLKEYIPDKILFHEIEGINNNRINYITEDSHGRIWIGSDLGLYELNANLNLLHSYTTQNGLPNNLVVGIKEDLQGNIWITTKGGLSYLNTQTNRLQNFNVHDGIQGLEFQSKSIERTSGGLIIAGGINGFNMFNPKEISVHQELYEPIINNISFFNKRVRVGDTIGGRVILDRPLINSGGLKLKYDENYLTFEYVALNFENPERVRYQYLLEGLDEAYISAGKNRLASYSNLQPGNYEFKVMAAIDGNWENAKTTSLPFSISTPPWLTWWAYLIYCILALSLIFVFFYYYTILIRRNKERELDHMKMKFFTNVSHEFRTPLTLILNPVDKILSSYTDPDQVKKSAVTIQRSARRLLHLINQLLDFRKIDEGGDPLQVSRIDIVRFSRDVFELFRAIGEEKGICLKFYSSYSEYEMYFDPDKYEKILTNLISNALKFTSSGGSVNLNIERTSQETGLSAVLMGAPKIKEFIKIVVADTGIGFQKEHLNEVFSRFFNVDRTKTGTGIGLNFTKALVEMHGGSIDVKSEYKKGSRFIVNLPVQPVSKKFKRHAKNGDFGNYDLSEISKTILKAAEYELSITDNHSKEESIQESSNDCNKPVILIVEDNKELRTHLKNELEFDFIIKEARDGEIGYNKVQKFYPDLVISDVMMPKKDGFELCRLIKTDIDICHIPVILLTARSLEEDRIEGFETGADEYLPKPFNIHVLRARIRNLLEAKKRLKAKFKSLSEVFPSKELTTNTLDEIFLDKSTKLVMENISDPDFSLEDIVNELGMGRSKFYRKINSITGQNPSHFIRTVRLKYAADLLRNSGHSIKEIAYMSGFNSSAYFSKTFKELFDITPTQFIKINSPQNKK</sequence>
<dbReference type="SUPFAM" id="SSF63829">
    <property type="entry name" value="Calcium-dependent phosphotriesterase"/>
    <property type="match status" value="3"/>
</dbReference>
<dbReference type="Pfam" id="PF12833">
    <property type="entry name" value="HTH_18"/>
    <property type="match status" value="1"/>
</dbReference>
<evidence type="ECO:0000259" key="12">
    <source>
        <dbReference type="PROSITE" id="PS50110"/>
    </source>
</evidence>
<proteinExistence type="predicted"/>
<keyword evidence="5" id="KW-0238">DNA-binding</keyword>
<dbReference type="EMBL" id="JAVRHN010000001">
    <property type="protein sequence ID" value="MDT0684748.1"/>
    <property type="molecule type" value="Genomic_DNA"/>
</dbReference>
<dbReference type="InterPro" id="IPR009057">
    <property type="entry name" value="Homeodomain-like_sf"/>
</dbReference>
<dbReference type="SMART" id="SM00387">
    <property type="entry name" value="HATPase_c"/>
    <property type="match status" value="1"/>
</dbReference>
<dbReference type="Gene3D" id="3.40.50.2300">
    <property type="match status" value="1"/>
</dbReference>
<dbReference type="RefSeq" id="WP_311498227.1">
    <property type="nucleotide sequence ID" value="NZ_JAVRHN010000001.1"/>
</dbReference>
<evidence type="ECO:0000259" key="11">
    <source>
        <dbReference type="PROSITE" id="PS50109"/>
    </source>
</evidence>
<feature type="modified residue" description="4-aspartylphosphate" evidence="7">
    <location>
        <position position="1158"/>
    </location>
</feature>
<evidence type="ECO:0000313" key="13">
    <source>
        <dbReference type="EMBL" id="MDT0684748.1"/>
    </source>
</evidence>
<dbReference type="InterPro" id="IPR018060">
    <property type="entry name" value="HTH_AraC"/>
</dbReference>
<keyword evidence="14" id="KW-1185">Reference proteome</keyword>
<evidence type="ECO:0000256" key="2">
    <source>
        <dbReference type="ARBA" id="ARBA00012438"/>
    </source>
</evidence>
<dbReference type="EC" id="2.7.13.3" evidence="2"/>
<dbReference type="PANTHER" id="PTHR43547:SF2">
    <property type="entry name" value="HYBRID SIGNAL TRANSDUCTION HISTIDINE KINASE C"/>
    <property type="match status" value="1"/>
</dbReference>
<dbReference type="SMART" id="SM00388">
    <property type="entry name" value="HisKA"/>
    <property type="match status" value="1"/>
</dbReference>
<dbReference type="PROSITE" id="PS00041">
    <property type="entry name" value="HTH_ARAC_FAMILY_1"/>
    <property type="match status" value="1"/>
</dbReference>
<comment type="caution">
    <text evidence="13">The sequence shown here is derived from an EMBL/GenBank/DDBJ whole genome shotgun (WGS) entry which is preliminary data.</text>
</comment>
<name>A0ABU3DMC4_9FLAO</name>
<dbReference type="InterPro" id="IPR036097">
    <property type="entry name" value="HisK_dim/P_sf"/>
</dbReference>
<dbReference type="InterPro" id="IPR003661">
    <property type="entry name" value="HisK_dim/P_dom"/>
</dbReference>
<dbReference type="Gene3D" id="2.60.40.10">
    <property type="entry name" value="Immunoglobulins"/>
    <property type="match status" value="1"/>
</dbReference>
<dbReference type="InterPro" id="IPR018062">
    <property type="entry name" value="HTH_AraC-typ_CS"/>
</dbReference>
<evidence type="ECO:0000256" key="6">
    <source>
        <dbReference type="ARBA" id="ARBA00023163"/>
    </source>
</evidence>
<dbReference type="InterPro" id="IPR011006">
    <property type="entry name" value="CheY-like_superfamily"/>
</dbReference>
<dbReference type="Gene3D" id="1.10.10.60">
    <property type="entry name" value="Homeodomain-like"/>
    <property type="match status" value="1"/>
</dbReference>
<feature type="domain" description="HTH araC/xylS-type" evidence="10">
    <location>
        <begin position="1258"/>
        <end position="1357"/>
    </location>
</feature>
<dbReference type="Pfam" id="PF02518">
    <property type="entry name" value="HATPase_c"/>
    <property type="match status" value="1"/>
</dbReference>
<dbReference type="PROSITE" id="PS50110">
    <property type="entry name" value="RESPONSE_REGULATORY"/>
    <property type="match status" value="1"/>
</dbReference>
<evidence type="ECO:0000256" key="4">
    <source>
        <dbReference type="ARBA" id="ARBA00023015"/>
    </source>
</evidence>
<dbReference type="Pfam" id="PF00512">
    <property type="entry name" value="HisKA"/>
    <property type="match status" value="1"/>
</dbReference>
<keyword evidence="6" id="KW-0804">Transcription</keyword>
<evidence type="ECO:0000256" key="8">
    <source>
        <dbReference type="SAM" id="Coils"/>
    </source>
</evidence>
<reference evidence="13 14" key="1">
    <citation type="submission" date="2023-09" db="EMBL/GenBank/DDBJ databases">
        <authorList>
            <person name="Rey-Velasco X."/>
        </authorList>
    </citation>
    <scope>NUCLEOTIDE SEQUENCE [LARGE SCALE GENOMIC DNA]</scope>
    <source>
        <strain evidence="13 14">F225</strain>
    </source>
</reference>
<dbReference type="PROSITE" id="PS01124">
    <property type="entry name" value="HTH_ARAC_FAMILY_2"/>
    <property type="match status" value="1"/>
</dbReference>
<keyword evidence="9" id="KW-0472">Membrane</keyword>
<keyword evidence="9" id="KW-0812">Transmembrane</keyword>
<dbReference type="InterPro" id="IPR013783">
    <property type="entry name" value="Ig-like_fold"/>
</dbReference>
<dbReference type="CDD" id="cd17574">
    <property type="entry name" value="REC_OmpR"/>
    <property type="match status" value="1"/>
</dbReference>
<evidence type="ECO:0000256" key="3">
    <source>
        <dbReference type="ARBA" id="ARBA00022553"/>
    </source>
</evidence>
<keyword evidence="9" id="KW-1133">Transmembrane helix</keyword>
<evidence type="ECO:0000256" key="7">
    <source>
        <dbReference type="PROSITE-ProRule" id="PRU00169"/>
    </source>
</evidence>
<dbReference type="CDD" id="cd00082">
    <property type="entry name" value="HisKA"/>
    <property type="match status" value="1"/>
</dbReference>
<feature type="transmembrane region" description="Helical" evidence="9">
    <location>
        <begin position="781"/>
        <end position="802"/>
    </location>
</feature>
<dbReference type="SUPFAM" id="SSF46689">
    <property type="entry name" value="Homeodomain-like"/>
    <property type="match status" value="1"/>
</dbReference>
<dbReference type="InterPro" id="IPR015943">
    <property type="entry name" value="WD40/YVTN_repeat-like_dom_sf"/>
</dbReference>
<comment type="catalytic activity">
    <reaction evidence="1">
        <text>ATP + protein L-histidine = ADP + protein N-phospho-L-histidine.</text>
        <dbReference type="EC" id="2.7.13.3"/>
    </reaction>
</comment>
<gene>
    <name evidence="13" type="ORF">RM541_00095</name>
</gene>
<evidence type="ECO:0000313" key="14">
    <source>
        <dbReference type="Proteomes" id="UP001253848"/>
    </source>
</evidence>
<dbReference type="Pfam" id="PF07495">
    <property type="entry name" value="Y_Y_Y"/>
    <property type="match status" value="1"/>
</dbReference>
<feature type="coiled-coil region" evidence="8">
    <location>
        <begin position="1214"/>
        <end position="1241"/>
    </location>
</feature>
<keyword evidence="4" id="KW-0805">Transcription regulation</keyword>
<dbReference type="Proteomes" id="UP001253848">
    <property type="component" value="Unassembled WGS sequence"/>
</dbReference>
<dbReference type="InterPro" id="IPR001789">
    <property type="entry name" value="Sig_transdc_resp-reg_receiver"/>
</dbReference>
<protein>
    <recommendedName>
        <fullName evidence="2">histidine kinase</fullName>
        <ecNumber evidence="2">2.7.13.3</ecNumber>
    </recommendedName>
</protein>
<dbReference type="Gene3D" id="1.10.287.130">
    <property type="match status" value="1"/>
</dbReference>
<evidence type="ECO:0000259" key="10">
    <source>
        <dbReference type="PROSITE" id="PS01124"/>
    </source>
</evidence>
<dbReference type="PANTHER" id="PTHR43547">
    <property type="entry name" value="TWO-COMPONENT HISTIDINE KINASE"/>
    <property type="match status" value="1"/>
</dbReference>
<evidence type="ECO:0000256" key="5">
    <source>
        <dbReference type="ARBA" id="ARBA00023125"/>
    </source>
</evidence>
<dbReference type="InterPro" id="IPR036890">
    <property type="entry name" value="HATPase_C_sf"/>
</dbReference>
<accession>A0ABU3DMC4</accession>
<dbReference type="Pfam" id="PF00072">
    <property type="entry name" value="Response_reg"/>
    <property type="match status" value="1"/>
</dbReference>
<evidence type="ECO:0000256" key="1">
    <source>
        <dbReference type="ARBA" id="ARBA00000085"/>
    </source>
</evidence>
<dbReference type="Gene3D" id="3.30.565.10">
    <property type="entry name" value="Histidine kinase-like ATPase, C-terminal domain"/>
    <property type="match status" value="1"/>
</dbReference>
<dbReference type="Gene3D" id="2.130.10.10">
    <property type="entry name" value="YVTN repeat-like/Quinoprotein amine dehydrogenase"/>
    <property type="match status" value="2"/>
</dbReference>
<dbReference type="InterPro" id="IPR005467">
    <property type="entry name" value="His_kinase_dom"/>
</dbReference>
<evidence type="ECO:0000256" key="9">
    <source>
        <dbReference type="SAM" id="Phobius"/>
    </source>
</evidence>
<keyword evidence="3 7" id="KW-0597">Phosphoprotein</keyword>
<dbReference type="InterPro" id="IPR011123">
    <property type="entry name" value="Y_Y_Y"/>
</dbReference>
<dbReference type="PROSITE" id="PS50109">
    <property type="entry name" value="HIS_KIN"/>
    <property type="match status" value="1"/>
</dbReference>
<dbReference type="SUPFAM" id="SSF55874">
    <property type="entry name" value="ATPase domain of HSP90 chaperone/DNA topoisomerase II/histidine kinase"/>
    <property type="match status" value="1"/>
</dbReference>
<dbReference type="InterPro" id="IPR011110">
    <property type="entry name" value="Reg_prop"/>
</dbReference>
<dbReference type="SMART" id="SM00342">
    <property type="entry name" value="HTH_ARAC"/>
    <property type="match status" value="1"/>
</dbReference>
<dbReference type="InterPro" id="IPR004358">
    <property type="entry name" value="Sig_transdc_His_kin-like_C"/>
</dbReference>
<dbReference type="InterPro" id="IPR003594">
    <property type="entry name" value="HATPase_dom"/>
</dbReference>
<organism evidence="13 14">
    <name type="scientific">Autumnicola psychrophila</name>
    <dbReference type="NCBI Taxonomy" id="3075592"/>
    <lineage>
        <taxon>Bacteria</taxon>
        <taxon>Pseudomonadati</taxon>
        <taxon>Bacteroidota</taxon>
        <taxon>Flavobacteriia</taxon>
        <taxon>Flavobacteriales</taxon>
        <taxon>Flavobacteriaceae</taxon>
        <taxon>Autumnicola</taxon>
    </lineage>
</organism>